<dbReference type="AlphaFoldDB" id="A0A077NWM1"/>
<accession>A0A077NWM1</accession>
<evidence type="ECO:0000313" key="1">
    <source>
        <dbReference type="EMBL" id="CDH06547.1"/>
    </source>
</evidence>
<name>A0A077NWM1_XENBV</name>
<proteinExistence type="predicted"/>
<dbReference type="EMBL" id="CBSX010000152">
    <property type="protein sequence ID" value="CDH06547.1"/>
    <property type="molecule type" value="Genomic_DNA"/>
</dbReference>
<comment type="caution">
    <text evidence="1">The sequence shown here is derived from an EMBL/GenBank/DDBJ whole genome shotgun (WGS) entry which is preliminary data.</text>
</comment>
<reference evidence="1" key="1">
    <citation type="submission" date="2013-07" db="EMBL/GenBank/DDBJ databases">
        <title>Sub-species coevolution in mutualistic symbiosis.</title>
        <authorList>
            <person name="Murfin K."/>
            <person name="Klassen J."/>
            <person name="Lee M."/>
            <person name="Forst S."/>
            <person name="Stock P."/>
            <person name="Goodrich-Blair H."/>
        </authorList>
    </citation>
    <scope>NUCLEOTIDE SEQUENCE [LARGE SCALE GENOMIC DNA]</scope>
    <source>
        <strain evidence="1">Oregonense</strain>
    </source>
</reference>
<gene>
    <name evidence="1" type="ORF">XBO1_2350008</name>
</gene>
<dbReference type="Proteomes" id="UP000028483">
    <property type="component" value="Unassembled WGS sequence"/>
</dbReference>
<organism evidence="1">
    <name type="scientific">Xenorhabdus bovienii str. oregonense</name>
    <dbReference type="NCBI Taxonomy" id="1398202"/>
    <lineage>
        <taxon>Bacteria</taxon>
        <taxon>Pseudomonadati</taxon>
        <taxon>Pseudomonadota</taxon>
        <taxon>Gammaproteobacteria</taxon>
        <taxon>Enterobacterales</taxon>
        <taxon>Morganellaceae</taxon>
        <taxon>Xenorhabdus</taxon>
    </lineage>
</organism>
<dbReference type="HOGENOM" id="CLU_2014359_0_0_6"/>
<sequence>MNRLPSGLRWARMRCIWLCRKSRAISRASCLRLAGESGASRAASAVSRGCSASFSMSPPVKRIFGFREGGHGAGVTLLGDLHPFSQLKINTDIGGGVIENIDIKGKAATAVIGIGEDIGLVLT</sequence>
<protein>
    <submittedName>
        <fullName evidence="1">Uncharacterized protein</fullName>
    </submittedName>
</protein>